<proteinExistence type="predicted"/>
<reference evidence="1" key="1">
    <citation type="submission" date="2021-05" db="EMBL/GenBank/DDBJ databases">
        <authorList>
            <person name="Scholz U."/>
            <person name="Mascher M."/>
            <person name="Fiebig A."/>
        </authorList>
    </citation>
    <scope>NUCLEOTIDE SEQUENCE [LARGE SCALE GENOMIC DNA]</scope>
</reference>
<reference evidence="1" key="2">
    <citation type="submission" date="2025-09" db="UniProtKB">
        <authorList>
            <consortium name="EnsemblPlants"/>
        </authorList>
    </citation>
    <scope>IDENTIFICATION</scope>
</reference>
<dbReference type="Proteomes" id="UP001732700">
    <property type="component" value="Chromosome 2D"/>
</dbReference>
<dbReference type="EnsemblPlants" id="AVESA.00010b.r2.2DG0375490.1">
    <property type="protein sequence ID" value="AVESA.00010b.r2.2DG0375490.1.CDS"/>
    <property type="gene ID" value="AVESA.00010b.r2.2DG0375490"/>
</dbReference>
<accession>A0ACD5V6I3</accession>
<organism evidence="1 2">
    <name type="scientific">Avena sativa</name>
    <name type="common">Oat</name>
    <dbReference type="NCBI Taxonomy" id="4498"/>
    <lineage>
        <taxon>Eukaryota</taxon>
        <taxon>Viridiplantae</taxon>
        <taxon>Streptophyta</taxon>
        <taxon>Embryophyta</taxon>
        <taxon>Tracheophyta</taxon>
        <taxon>Spermatophyta</taxon>
        <taxon>Magnoliopsida</taxon>
        <taxon>Liliopsida</taxon>
        <taxon>Poales</taxon>
        <taxon>Poaceae</taxon>
        <taxon>BOP clade</taxon>
        <taxon>Pooideae</taxon>
        <taxon>Poodae</taxon>
        <taxon>Poeae</taxon>
        <taxon>Poeae Chloroplast Group 1 (Aveneae type)</taxon>
        <taxon>Aveninae</taxon>
        <taxon>Avena</taxon>
    </lineage>
</organism>
<protein>
    <submittedName>
        <fullName evidence="1">Uncharacterized protein</fullName>
    </submittedName>
</protein>
<keyword evidence="2" id="KW-1185">Reference proteome</keyword>
<evidence type="ECO:0000313" key="2">
    <source>
        <dbReference type="Proteomes" id="UP001732700"/>
    </source>
</evidence>
<sequence length="226" mass="26753">MSTNKNFKQPMSTEVEFLYERSNATSPEVQFLGEQSNRVPEYFLEKWPSEYMKNIWNKNVIKKIQAADSARKLHLSERLNFPALYDEHWFVFAVDIKTRNFLFLDSLFGERSTLHQKVDDMLIANFRKTWNECNPKDMHFENYGRVFPYLPKQKTPKDCGAFTIKYMQKYYTRNPQSCSFSSNDIPESCIRIAIDTLFNDYNSNIAEMDFISTFDLQAYKNRTIGP</sequence>
<evidence type="ECO:0000313" key="1">
    <source>
        <dbReference type="EnsemblPlants" id="AVESA.00010b.r2.2DG0375490.1.CDS"/>
    </source>
</evidence>
<name>A0ACD5V6I3_AVESA</name>